<proteinExistence type="predicted"/>
<reference evidence="5 6" key="1">
    <citation type="submission" date="2014-04" db="EMBL/GenBank/DDBJ databases">
        <authorList>
            <consortium name="DOE Joint Genome Institute"/>
            <person name="Kuo A."/>
            <person name="Tarkka M."/>
            <person name="Buscot F."/>
            <person name="Kohler A."/>
            <person name="Nagy L.G."/>
            <person name="Floudas D."/>
            <person name="Copeland A."/>
            <person name="Barry K.W."/>
            <person name="Cichocki N."/>
            <person name="Veneault-Fourrey C."/>
            <person name="LaButti K."/>
            <person name="Lindquist E.A."/>
            <person name="Lipzen A."/>
            <person name="Lundell T."/>
            <person name="Morin E."/>
            <person name="Murat C."/>
            <person name="Sun H."/>
            <person name="Tunlid A."/>
            <person name="Henrissat B."/>
            <person name="Grigoriev I.V."/>
            <person name="Hibbett D.S."/>
            <person name="Martin F."/>
            <person name="Nordberg H.P."/>
            <person name="Cantor M.N."/>
            <person name="Hua S.X."/>
        </authorList>
    </citation>
    <scope>NUCLEOTIDE SEQUENCE [LARGE SCALE GENOMIC DNA]</scope>
    <source>
        <strain evidence="5 6">F 1598</strain>
    </source>
</reference>
<protein>
    <recommendedName>
        <fullName evidence="4">Transcription factor CBF/NF-Y/archaeal histone domain-containing protein</fullName>
    </recommendedName>
</protein>
<evidence type="ECO:0000256" key="2">
    <source>
        <dbReference type="ARBA" id="ARBA00023242"/>
    </source>
</evidence>
<feature type="compositionally biased region" description="Low complexity" evidence="3">
    <location>
        <begin position="166"/>
        <end position="175"/>
    </location>
</feature>
<evidence type="ECO:0000313" key="6">
    <source>
        <dbReference type="Proteomes" id="UP000054166"/>
    </source>
</evidence>
<accession>A0A0C3GAT3</accession>
<dbReference type="Pfam" id="PF00808">
    <property type="entry name" value="CBFD_NFYB_HMF"/>
    <property type="match status" value="1"/>
</dbReference>
<name>A0A0C3GAT3_PILCF</name>
<comment type="subcellular location">
    <subcellularLocation>
        <location evidence="1">Nucleus</location>
    </subcellularLocation>
</comment>
<dbReference type="CDD" id="cd22906">
    <property type="entry name" value="HFD_DRAP1"/>
    <property type="match status" value="1"/>
</dbReference>
<dbReference type="OrthoDB" id="653904at2759"/>
<dbReference type="EMBL" id="KN832978">
    <property type="protein sequence ID" value="KIM87746.1"/>
    <property type="molecule type" value="Genomic_DNA"/>
</dbReference>
<feature type="region of interest" description="Disordered" evidence="3">
    <location>
        <begin position="89"/>
        <end position="194"/>
    </location>
</feature>
<dbReference type="GO" id="GO:0016251">
    <property type="term" value="F:RNA polymerase II general transcription initiation factor activity"/>
    <property type="evidence" value="ECO:0007669"/>
    <property type="project" value="TreeGrafter"/>
</dbReference>
<dbReference type="SUPFAM" id="SSF47113">
    <property type="entry name" value="Histone-fold"/>
    <property type="match status" value="1"/>
</dbReference>
<feature type="domain" description="Transcription factor CBF/NF-Y/archaeal histone" evidence="4">
    <location>
        <begin position="9"/>
        <end position="72"/>
    </location>
</feature>
<gene>
    <name evidence="5" type="ORF">PILCRDRAFT_814460</name>
</gene>
<reference evidence="6" key="2">
    <citation type="submission" date="2015-01" db="EMBL/GenBank/DDBJ databases">
        <title>Evolutionary Origins and Diversification of the Mycorrhizal Mutualists.</title>
        <authorList>
            <consortium name="DOE Joint Genome Institute"/>
            <consortium name="Mycorrhizal Genomics Consortium"/>
            <person name="Kohler A."/>
            <person name="Kuo A."/>
            <person name="Nagy L.G."/>
            <person name="Floudas D."/>
            <person name="Copeland A."/>
            <person name="Barry K.W."/>
            <person name="Cichocki N."/>
            <person name="Veneault-Fourrey C."/>
            <person name="LaButti K."/>
            <person name="Lindquist E.A."/>
            <person name="Lipzen A."/>
            <person name="Lundell T."/>
            <person name="Morin E."/>
            <person name="Murat C."/>
            <person name="Riley R."/>
            <person name="Ohm R."/>
            <person name="Sun H."/>
            <person name="Tunlid A."/>
            <person name="Henrissat B."/>
            <person name="Grigoriev I.V."/>
            <person name="Hibbett D.S."/>
            <person name="Martin F."/>
        </authorList>
    </citation>
    <scope>NUCLEOTIDE SEQUENCE [LARGE SCALE GENOMIC DNA]</scope>
    <source>
        <strain evidence="6">F 1598</strain>
    </source>
</reference>
<feature type="compositionally biased region" description="Basic and acidic residues" evidence="3">
    <location>
        <begin position="179"/>
        <end position="194"/>
    </location>
</feature>
<evidence type="ECO:0000256" key="3">
    <source>
        <dbReference type="SAM" id="MobiDB-lite"/>
    </source>
</evidence>
<dbReference type="PANTHER" id="PTHR10252">
    <property type="entry name" value="HISTONE-LIKE TRANSCRIPTION FACTOR CCAAT-RELATED"/>
    <property type="match status" value="1"/>
</dbReference>
<dbReference type="InterPro" id="IPR003958">
    <property type="entry name" value="CBFA_NFYB_domain"/>
</dbReference>
<dbReference type="PANTHER" id="PTHR10252:SF5">
    <property type="entry name" value="DR1-ASSOCIATED COREPRESSOR"/>
    <property type="match status" value="1"/>
</dbReference>
<dbReference type="GO" id="GO:0001046">
    <property type="term" value="F:core promoter sequence-specific DNA binding"/>
    <property type="evidence" value="ECO:0007669"/>
    <property type="project" value="TreeGrafter"/>
</dbReference>
<organism evidence="5 6">
    <name type="scientific">Piloderma croceum (strain F 1598)</name>
    <dbReference type="NCBI Taxonomy" id="765440"/>
    <lineage>
        <taxon>Eukaryota</taxon>
        <taxon>Fungi</taxon>
        <taxon>Dikarya</taxon>
        <taxon>Basidiomycota</taxon>
        <taxon>Agaricomycotina</taxon>
        <taxon>Agaricomycetes</taxon>
        <taxon>Agaricomycetidae</taxon>
        <taxon>Atheliales</taxon>
        <taxon>Atheliaceae</taxon>
        <taxon>Piloderma</taxon>
    </lineage>
</organism>
<dbReference type="InterPro" id="IPR009072">
    <property type="entry name" value="Histone-fold"/>
</dbReference>
<dbReference type="Proteomes" id="UP000054166">
    <property type="component" value="Unassembled WGS sequence"/>
</dbReference>
<dbReference type="GO" id="GO:0046982">
    <property type="term" value="F:protein heterodimerization activity"/>
    <property type="evidence" value="ECO:0007669"/>
    <property type="project" value="InterPro"/>
</dbReference>
<keyword evidence="2" id="KW-0539">Nucleus</keyword>
<evidence type="ECO:0000313" key="5">
    <source>
        <dbReference type="EMBL" id="KIM87746.1"/>
    </source>
</evidence>
<evidence type="ECO:0000259" key="4">
    <source>
        <dbReference type="Pfam" id="PF00808"/>
    </source>
</evidence>
<sequence>MKNKNKQTKFPVARIKKIMQKDEEVGKVAQATPIVISKALELFLAMIIEESSKVTVKRGAKKVEAYHLKHAVETTEMLDFLKEIVESVPDPSAGGTIDLEAENAEAAAKRKRGKGKKNGDTEGGGRKRRKKKGEQESGPDGGDVVEAEAEADEEEEDGMDDDEKPGPSSGSGPSGWKKRPSEAAWREDAPFIPR</sequence>
<evidence type="ECO:0000256" key="1">
    <source>
        <dbReference type="ARBA" id="ARBA00004123"/>
    </source>
</evidence>
<dbReference type="InterPro" id="IPR050568">
    <property type="entry name" value="Transcr_DNA_Rep_Reg"/>
</dbReference>
<dbReference type="STRING" id="765440.A0A0C3GAT3"/>
<dbReference type="AlphaFoldDB" id="A0A0C3GAT3"/>
<feature type="compositionally biased region" description="Acidic residues" evidence="3">
    <location>
        <begin position="143"/>
        <end position="163"/>
    </location>
</feature>
<dbReference type="Gene3D" id="1.10.20.10">
    <property type="entry name" value="Histone, subunit A"/>
    <property type="match status" value="1"/>
</dbReference>
<keyword evidence="6" id="KW-1185">Reference proteome</keyword>
<dbReference type="GO" id="GO:0017054">
    <property type="term" value="C:negative cofactor 2 complex"/>
    <property type="evidence" value="ECO:0007669"/>
    <property type="project" value="TreeGrafter"/>
</dbReference>
<dbReference type="InParanoid" id="A0A0C3GAT3"/>
<dbReference type="HOGENOM" id="CLU_045277_3_0_1"/>